<dbReference type="AlphaFoldDB" id="A0A0V0UCQ4"/>
<sequence length="111" mass="12704">MLRSEKIEFLNYFIFENTVVYGETWCIKGSIDLFVVFQFRQSGGHSFEHVVANGLVLLVWQKIDAFPRLEASLNNELSKPPPQPSHPVARFCRANFTWPFLLPAFDGAIEA</sequence>
<reference evidence="1 2" key="1">
    <citation type="submission" date="2015-01" db="EMBL/GenBank/DDBJ databases">
        <title>Evolution of Trichinella species and genotypes.</title>
        <authorList>
            <person name="Korhonen P.K."/>
            <person name="Edoardo P."/>
            <person name="Giuseppe L.R."/>
            <person name="Gasser R.B."/>
        </authorList>
    </citation>
    <scope>NUCLEOTIDE SEQUENCE [LARGE SCALE GENOMIC DNA]</scope>
    <source>
        <strain evidence="1">ISS417</strain>
    </source>
</reference>
<dbReference type="OrthoDB" id="10484204at2759"/>
<proteinExistence type="predicted"/>
<gene>
    <name evidence="1" type="ORF">T05_3403</name>
</gene>
<dbReference type="Proteomes" id="UP000055048">
    <property type="component" value="Unassembled WGS sequence"/>
</dbReference>
<comment type="caution">
    <text evidence="1">The sequence shown here is derived from an EMBL/GenBank/DDBJ whole genome shotgun (WGS) entry which is preliminary data.</text>
</comment>
<protein>
    <submittedName>
        <fullName evidence="1">Uncharacterized protein</fullName>
    </submittedName>
</protein>
<keyword evidence="2" id="KW-1185">Reference proteome</keyword>
<organism evidence="1 2">
    <name type="scientific">Trichinella murrelli</name>
    <dbReference type="NCBI Taxonomy" id="144512"/>
    <lineage>
        <taxon>Eukaryota</taxon>
        <taxon>Metazoa</taxon>
        <taxon>Ecdysozoa</taxon>
        <taxon>Nematoda</taxon>
        <taxon>Enoplea</taxon>
        <taxon>Dorylaimia</taxon>
        <taxon>Trichinellida</taxon>
        <taxon>Trichinellidae</taxon>
        <taxon>Trichinella</taxon>
    </lineage>
</organism>
<evidence type="ECO:0000313" key="1">
    <source>
        <dbReference type="EMBL" id="KRX48519.1"/>
    </source>
</evidence>
<name>A0A0V0UCQ4_9BILA</name>
<evidence type="ECO:0000313" key="2">
    <source>
        <dbReference type="Proteomes" id="UP000055048"/>
    </source>
</evidence>
<dbReference type="EMBL" id="JYDJ01000028">
    <property type="protein sequence ID" value="KRX48519.1"/>
    <property type="molecule type" value="Genomic_DNA"/>
</dbReference>
<accession>A0A0V0UCQ4</accession>